<evidence type="ECO:0000313" key="2">
    <source>
        <dbReference type="EMBL" id="MBB6050714.1"/>
    </source>
</evidence>
<keyword evidence="3" id="KW-1185">Reference proteome</keyword>
<keyword evidence="1" id="KW-1133">Transmembrane helix</keyword>
<feature type="transmembrane region" description="Helical" evidence="1">
    <location>
        <begin position="33"/>
        <end position="54"/>
    </location>
</feature>
<gene>
    <name evidence="2" type="ORF">HNQ39_002505</name>
</gene>
<organism evidence="2 3">
    <name type="scientific">Armatimonas rosea</name>
    <dbReference type="NCBI Taxonomy" id="685828"/>
    <lineage>
        <taxon>Bacteria</taxon>
        <taxon>Bacillati</taxon>
        <taxon>Armatimonadota</taxon>
        <taxon>Armatimonadia</taxon>
        <taxon>Armatimonadales</taxon>
        <taxon>Armatimonadaceae</taxon>
        <taxon>Armatimonas</taxon>
    </lineage>
</organism>
<keyword evidence="1" id="KW-0472">Membrane</keyword>
<reference evidence="2 3" key="1">
    <citation type="submission" date="2020-08" db="EMBL/GenBank/DDBJ databases">
        <title>Genomic Encyclopedia of Type Strains, Phase IV (KMG-IV): sequencing the most valuable type-strain genomes for metagenomic binning, comparative biology and taxonomic classification.</title>
        <authorList>
            <person name="Goeker M."/>
        </authorList>
    </citation>
    <scope>NUCLEOTIDE SEQUENCE [LARGE SCALE GENOMIC DNA]</scope>
    <source>
        <strain evidence="2 3">DSM 23562</strain>
    </source>
</reference>
<comment type="caution">
    <text evidence="2">The sequence shown here is derived from an EMBL/GenBank/DDBJ whole genome shotgun (WGS) entry which is preliminary data.</text>
</comment>
<dbReference type="AlphaFoldDB" id="A0A7W9SRM0"/>
<proteinExistence type="predicted"/>
<protein>
    <submittedName>
        <fullName evidence="2">Uncharacterized protein</fullName>
    </submittedName>
</protein>
<accession>A0A7W9SRM0</accession>
<sequence length="93" mass="10179">MLILYAIAALLLGGATLYFVKKSIEVRKFLAGAFFVSSGVLLYLSLAKVSVPILGTAMIQTPELAGTRSAIHFVFFLLCFYFGFLKKPTERPA</sequence>
<name>A0A7W9SRM0_ARMRO</name>
<feature type="transmembrane region" description="Helical" evidence="1">
    <location>
        <begin position="66"/>
        <end position="84"/>
    </location>
</feature>
<keyword evidence="1" id="KW-0812">Transmembrane</keyword>
<dbReference type="Proteomes" id="UP000520814">
    <property type="component" value="Unassembled WGS sequence"/>
</dbReference>
<evidence type="ECO:0000256" key="1">
    <source>
        <dbReference type="SAM" id="Phobius"/>
    </source>
</evidence>
<dbReference type="EMBL" id="JACHGW010000002">
    <property type="protein sequence ID" value="MBB6050714.1"/>
    <property type="molecule type" value="Genomic_DNA"/>
</dbReference>
<evidence type="ECO:0000313" key="3">
    <source>
        <dbReference type="Proteomes" id="UP000520814"/>
    </source>
</evidence>
<dbReference type="RefSeq" id="WP_184196183.1">
    <property type="nucleotide sequence ID" value="NZ_JACHGW010000002.1"/>
</dbReference>